<protein>
    <submittedName>
        <fullName evidence="1">Hypothetical_protein</fullName>
    </submittedName>
</protein>
<evidence type="ECO:0000313" key="2">
    <source>
        <dbReference type="Proteomes" id="UP001642409"/>
    </source>
</evidence>
<dbReference type="EMBL" id="CAXDID020000001">
    <property type="protein sequence ID" value="CAL5970267.1"/>
    <property type="molecule type" value="Genomic_DNA"/>
</dbReference>
<keyword evidence="2" id="KW-1185">Reference proteome</keyword>
<sequence length="150" mass="17130">MNLNLEKNLSIFTSRPSTKLKNFQFCQLQELLKMLYIVRTSLQSVVFGFFPGARNSRLPRAVAGPQTKRTLVLRVQRTNGSVRVLLREGQGTKSWAVKVSSFDEAGQWSQRSPSIFVALSKYSPLHRIMRGSTEPIIRKKVRLDSAKKYE</sequence>
<gene>
    <name evidence="1" type="ORF">HINF_LOCUS207</name>
</gene>
<proteinExistence type="predicted"/>
<comment type="caution">
    <text evidence="1">The sequence shown here is derived from an EMBL/GenBank/DDBJ whole genome shotgun (WGS) entry which is preliminary data.</text>
</comment>
<name>A0ABP1GHT8_9EUKA</name>
<dbReference type="Proteomes" id="UP001642409">
    <property type="component" value="Unassembled WGS sequence"/>
</dbReference>
<reference evidence="1 2" key="1">
    <citation type="submission" date="2024-07" db="EMBL/GenBank/DDBJ databases">
        <authorList>
            <person name="Akdeniz Z."/>
        </authorList>
    </citation>
    <scope>NUCLEOTIDE SEQUENCE [LARGE SCALE GENOMIC DNA]</scope>
</reference>
<accession>A0ABP1GHT8</accession>
<evidence type="ECO:0000313" key="1">
    <source>
        <dbReference type="EMBL" id="CAL5970267.1"/>
    </source>
</evidence>
<organism evidence="1 2">
    <name type="scientific">Hexamita inflata</name>
    <dbReference type="NCBI Taxonomy" id="28002"/>
    <lineage>
        <taxon>Eukaryota</taxon>
        <taxon>Metamonada</taxon>
        <taxon>Diplomonadida</taxon>
        <taxon>Hexamitidae</taxon>
        <taxon>Hexamitinae</taxon>
        <taxon>Hexamita</taxon>
    </lineage>
</organism>